<reference evidence="3 4" key="1">
    <citation type="submission" date="2019-03" db="EMBL/GenBank/DDBJ databases">
        <title>Vagococcus sp. was isolated fron gut of Carduelis flavirostris.</title>
        <authorList>
            <person name="Ge Y."/>
        </authorList>
    </citation>
    <scope>NUCLEOTIDE SEQUENCE [LARGE SCALE GENOMIC DNA]</scope>
    <source>
        <strain evidence="3 4">CF-210</strain>
    </source>
</reference>
<dbReference type="EMBL" id="SRHU01000035">
    <property type="protein sequence ID" value="TFZ39448.1"/>
    <property type="molecule type" value="Genomic_DNA"/>
</dbReference>
<sequence>MGLNWSYKLVRILLVAMIGLSIFLSSLIWAQSSRTSVGNYTDNVTATIKAFDPREVFVPVRLVRHLPDDELLYTNRESIMQKATEELSKLDYDLLKQEPINGIEDYQAFLSRKGTIELMFSDKLLLHYFLSVFDFKLAADNTIMFNRLILDYQHQRVSFLNDEDSSIWTTSYKGSLAGFRDLILDEHTDYFEVESKNNYNDRVFYNITSDIKLKKYSYILETQAYSVFSNLLFDPGQDVIPSDDASKNLYFSTSNGQSLAIENQTGVIKFEDPKETVADDKIDKPTEGVYDRTFHYLNKLGKVIGTVHYFETNDTQVVYRQYVEGYPIFSDFDRGRVIITENTQHTVMQMNQNAIQVPIPLDEEVDVPKPSEVIEQLQLAGVNFEWISGMQIGYTWLNEQAQDKQIVNLTPEWYIKYKGAWETVETVIQLGEKEEIINGF</sequence>
<accession>A0AAJ5JLY3</accession>
<evidence type="ECO:0000313" key="4">
    <source>
        <dbReference type="Proteomes" id="UP000297725"/>
    </source>
</evidence>
<evidence type="ECO:0000313" key="3">
    <source>
        <dbReference type="EMBL" id="TFZ39448.1"/>
    </source>
</evidence>
<proteinExistence type="predicted"/>
<feature type="transmembrane region" description="Helical" evidence="1">
    <location>
        <begin position="12"/>
        <end position="30"/>
    </location>
</feature>
<dbReference type="Proteomes" id="UP000297725">
    <property type="component" value="Unassembled WGS sequence"/>
</dbReference>
<evidence type="ECO:0000259" key="2">
    <source>
        <dbReference type="Pfam" id="PF07435"/>
    </source>
</evidence>
<keyword evidence="1" id="KW-0472">Membrane</keyword>
<keyword evidence="1" id="KW-0812">Transmembrane</keyword>
<evidence type="ECO:0000256" key="1">
    <source>
        <dbReference type="SAM" id="Phobius"/>
    </source>
</evidence>
<name>A0AAJ5JLY3_9ENTE</name>
<keyword evidence="1" id="KW-1133">Transmembrane helix</keyword>
<dbReference type="RefSeq" id="WP_135255131.1">
    <property type="nucleotide sequence ID" value="NZ_SRHU01000035.1"/>
</dbReference>
<dbReference type="Pfam" id="PF07435">
    <property type="entry name" value="YycH"/>
    <property type="match status" value="1"/>
</dbReference>
<comment type="caution">
    <text evidence="3">The sequence shown here is derived from an EMBL/GenBank/DDBJ whole genome shotgun (WGS) entry which is preliminary data.</text>
</comment>
<feature type="domain" description="Regulatory protein YycH" evidence="2">
    <location>
        <begin position="12"/>
        <end position="428"/>
    </location>
</feature>
<dbReference type="InterPro" id="IPR042274">
    <property type="entry name" value="YycH/YycI_2"/>
</dbReference>
<dbReference type="Gene3D" id="3.30.310.160">
    <property type="entry name" value="YycH protein, domain 2"/>
    <property type="match status" value="1"/>
</dbReference>
<gene>
    <name evidence="3" type="ORF">E4031_09075</name>
</gene>
<dbReference type="InterPro" id="IPR009996">
    <property type="entry name" value="YycH"/>
</dbReference>
<dbReference type="AlphaFoldDB" id="A0AAJ5JLY3"/>
<dbReference type="CDD" id="cd15787">
    <property type="entry name" value="YycH_N"/>
    <property type="match status" value="1"/>
</dbReference>
<protein>
    <recommendedName>
        <fullName evidence="2">Regulatory protein YycH domain-containing protein</fullName>
    </recommendedName>
</protein>
<organism evidence="3 4">
    <name type="scientific">Vagococcus xieshaowenii</name>
    <dbReference type="NCBI Taxonomy" id="2562451"/>
    <lineage>
        <taxon>Bacteria</taxon>
        <taxon>Bacillati</taxon>
        <taxon>Bacillota</taxon>
        <taxon>Bacilli</taxon>
        <taxon>Lactobacillales</taxon>
        <taxon>Enterococcaceae</taxon>
        <taxon>Vagococcus</taxon>
    </lineage>
</organism>